<feature type="transmembrane region" description="Helical" evidence="1">
    <location>
        <begin position="65"/>
        <end position="84"/>
    </location>
</feature>
<dbReference type="AlphaFoldDB" id="A0AAV9GH60"/>
<evidence type="ECO:0000313" key="4">
    <source>
        <dbReference type="Proteomes" id="UP001321760"/>
    </source>
</evidence>
<keyword evidence="1" id="KW-0472">Membrane</keyword>
<feature type="signal peptide" evidence="2">
    <location>
        <begin position="1"/>
        <end position="17"/>
    </location>
</feature>
<keyword evidence="1" id="KW-0812">Transmembrane</keyword>
<name>A0AAV9GH60_9PEZI</name>
<keyword evidence="4" id="KW-1185">Reference proteome</keyword>
<reference evidence="3" key="1">
    <citation type="journal article" date="2023" name="Mol. Phylogenet. Evol.">
        <title>Genome-scale phylogeny and comparative genomics of the fungal order Sordariales.</title>
        <authorList>
            <person name="Hensen N."/>
            <person name="Bonometti L."/>
            <person name="Westerberg I."/>
            <person name="Brannstrom I.O."/>
            <person name="Guillou S."/>
            <person name="Cros-Aarteil S."/>
            <person name="Calhoun S."/>
            <person name="Haridas S."/>
            <person name="Kuo A."/>
            <person name="Mondo S."/>
            <person name="Pangilinan J."/>
            <person name="Riley R."/>
            <person name="LaButti K."/>
            <person name="Andreopoulos B."/>
            <person name="Lipzen A."/>
            <person name="Chen C."/>
            <person name="Yan M."/>
            <person name="Daum C."/>
            <person name="Ng V."/>
            <person name="Clum A."/>
            <person name="Steindorff A."/>
            <person name="Ohm R.A."/>
            <person name="Martin F."/>
            <person name="Silar P."/>
            <person name="Natvig D.O."/>
            <person name="Lalanne C."/>
            <person name="Gautier V."/>
            <person name="Ament-Velasquez S.L."/>
            <person name="Kruys A."/>
            <person name="Hutchinson M.I."/>
            <person name="Powell A.J."/>
            <person name="Barry K."/>
            <person name="Miller A.N."/>
            <person name="Grigoriev I.V."/>
            <person name="Debuchy R."/>
            <person name="Gladieux P."/>
            <person name="Hiltunen Thoren M."/>
            <person name="Johannesson H."/>
        </authorList>
    </citation>
    <scope>NUCLEOTIDE SEQUENCE</scope>
    <source>
        <strain evidence="3">PSN243</strain>
    </source>
</reference>
<gene>
    <name evidence="3" type="ORF">QBC34DRAFT_133833</name>
</gene>
<reference evidence="3" key="2">
    <citation type="submission" date="2023-05" db="EMBL/GenBank/DDBJ databases">
        <authorList>
            <consortium name="Lawrence Berkeley National Laboratory"/>
            <person name="Steindorff A."/>
            <person name="Hensen N."/>
            <person name="Bonometti L."/>
            <person name="Westerberg I."/>
            <person name="Brannstrom I.O."/>
            <person name="Guillou S."/>
            <person name="Cros-Aarteil S."/>
            <person name="Calhoun S."/>
            <person name="Haridas S."/>
            <person name="Kuo A."/>
            <person name="Mondo S."/>
            <person name="Pangilinan J."/>
            <person name="Riley R."/>
            <person name="Labutti K."/>
            <person name="Andreopoulos B."/>
            <person name="Lipzen A."/>
            <person name="Chen C."/>
            <person name="Yanf M."/>
            <person name="Daum C."/>
            <person name="Ng V."/>
            <person name="Clum A."/>
            <person name="Ohm R."/>
            <person name="Martin F."/>
            <person name="Silar P."/>
            <person name="Natvig D."/>
            <person name="Lalanne C."/>
            <person name="Gautier V."/>
            <person name="Ament-Velasquez S.L."/>
            <person name="Kruys A."/>
            <person name="Hutchinson M.I."/>
            <person name="Powell A.J."/>
            <person name="Barry K."/>
            <person name="Miller A.N."/>
            <person name="Grigoriev I.V."/>
            <person name="Debuchy R."/>
            <person name="Gladieux P."/>
            <person name="Thoren M.H."/>
            <person name="Johannesson H."/>
        </authorList>
    </citation>
    <scope>NUCLEOTIDE SEQUENCE</scope>
    <source>
        <strain evidence="3">PSN243</strain>
    </source>
</reference>
<evidence type="ECO:0000313" key="3">
    <source>
        <dbReference type="EMBL" id="KAK4447252.1"/>
    </source>
</evidence>
<keyword evidence="1" id="KW-1133">Transmembrane helix</keyword>
<proteinExistence type="predicted"/>
<dbReference type="Proteomes" id="UP001321760">
    <property type="component" value="Unassembled WGS sequence"/>
</dbReference>
<accession>A0AAV9GH60</accession>
<keyword evidence="2" id="KW-0732">Signal</keyword>
<evidence type="ECO:0000256" key="2">
    <source>
        <dbReference type="SAM" id="SignalP"/>
    </source>
</evidence>
<feature type="chain" id="PRO_5043552633" description="Transporter" evidence="2">
    <location>
        <begin position="18"/>
        <end position="208"/>
    </location>
</feature>
<sequence length="208" mass="23089">MLVFCLLVIVMTGTVKTMFTQSLPFAACTLFVTQPLTCLAFLLLDFTVETAAYRGDFRPIRFDGSGAGVCISFLQVVSMLMYLPVILYQKQAGIDLIMPLVLFIGYLFLVCGHVWGLSGRLAKGQGPDLEFCLGLWKIVGEEWPRPRRGRRGRRTRRAREALAAYGAESELLPLEETGYRGHGGDMTPVGTGQLVSEEPKMLRRAYTA</sequence>
<evidence type="ECO:0008006" key="5">
    <source>
        <dbReference type="Google" id="ProtNLM"/>
    </source>
</evidence>
<evidence type="ECO:0000256" key="1">
    <source>
        <dbReference type="SAM" id="Phobius"/>
    </source>
</evidence>
<organism evidence="3 4">
    <name type="scientific">Podospora aff. communis PSN243</name>
    <dbReference type="NCBI Taxonomy" id="3040156"/>
    <lineage>
        <taxon>Eukaryota</taxon>
        <taxon>Fungi</taxon>
        <taxon>Dikarya</taxon>
        <taxon>Ascomycota</taxon>
        <taxon>Pezizomycotina</taxon>
        <taxon>Sordariomycetes</taxon>
        <taxon>Sordariomycetidae</taxon>
        <taxon>Sordariales</taxon>
        <taxon>Podosporaceae</taxon>
        <taxon>Podospora</taxon>
    </lineage>
</organism>
<comment type="caution">
    <text evidence="3">The sequence shown here is derived from an EMBL/GenBank/DDBJ whole genome shotgun (WGS) entry which is preliminary data.</text>
</comment>
<feature type="transmembrane region" description="Helical" evidence="1">
    <location>
        <begin position="96"/>
        <end position="117"/>
    </location>
</feature>
<protein>
    <recommendedName>
        <fullName evidence="5">Transporter</fullName>
    </recommendedName>
</protein>
<feature type="transmembrane region" description="Helical" evidence="1">
    <location>
        <begin position="23"/>
        <end position="44"/>
    </location>
</feature>
<dbReference type="EMBL" id="MU865951">
    <property type="protein sequence ID" value="KAK4447252.1"/>
    <property type="molecule type" value="Genomic_DNA"/>
</dbReference>